<dbReference type="SUPFAM" id="SSF47616">
    <property type="entry name" value="GST C-terminal domain-like"/>
    <property type="match status" value="1"/>
</dbReference>
<reference evidence="3 4" key="1">
    <citation type="submission" date="2018-03" db="EMBL/GenBank/DDBJ databases">
        <authorList>
            <person name="Keele B.F."/>
        </authorList>
    </citation>
    <scope>NUCLEOTIDE SEQUENCE [LARGE SCALE GENOMIC DNA]</scope>
    <source>
        <strain evidence="3 4">CECT 8599</strain>
    </source>
</reference>
<feature type="domain" description="GST N-terminal" evidence="1">
    <location>
        <begin position="127"/>
        <end position="209"/>
    </location>
</feature>
<dbReference type="SUPFAM" id="SSF52833">
    <property type="entry name" value="Thioredoxin-like"/>
    <property type="match status" value="1"/>
</dbReference>
<dbReference type="PROSITE" id="PS50405">
    <property type="entry name" value="GST_CTER"/>
    <property type="match status" value="1"/>
</dbReference>
<proteinExistence type="predicted"/>
<evidence type="ECO:0000313" key="3">
    <source>
        <dbReference type="EMBL" id="SPH22330.1"/>
    </source>
</evidence>
<dbReference type="SFLD" id="SFLDG01150">
    <property type="entry name" value="Main.1:_Beta-like"/>
    <property type="match status" value="1"/>
</dbReference>
<dbReference type="EMBL" id="OMOR01000001">
    <property type="protein sequence ID" value="SPH22330.1"/>
    <property type="molecule type" value="Genomic_DNA"/>
</dbReference>
<dbReference type="Pfam" id="PF14497">
    <property type="entry name" value="GST_C_3"/>
    <property type="match status" value="1"/>
</dbReference>
<evidence type="ECO:0000313" key="4">
    <source>
        <dbReference type="Proteomes" id="UP000244880"/>
    </source>
</evidence>
<dbReference type="AlphaFoldDB" id="A0A2R8BGY9"/>
<dbReference type="InterPro" id="IPR004046">
    <property type="entry name" value="GST_C"/>
</dbReference>
<dbReference type="PANTHER" id="PTHR44051:SF9">
    <property type="entry name" value="GLUTATHIONE S-TRANSFERASE 1"/>
    <property type="match status" value="1"/>
</dbReference>
<evidence type="ECO:0000259" key="2">
    <source>
        <dbReference type="PROSITE" id="PS50405"/>
    </source>
</evidence>
<dbReference type="Pfam" id="PF02798">
    <property type="entry name" value="GST_N"/>
    <property type="match status" value="1"/>
</dbReference>
<gene>
    <name evidence="3" type="ORF">ASD8599_03074</name>
</gene>
<dbReference type="InterPro" id="IPR036282">
    <property type="entry name" value="Glutathione-S-Trfase_C_sf"/>
</dbReference>
<sequence>MVADPDERSFHISRRFQLAAAFKRRKFMRKGKARQKRIEITRNKGTTTAIQKSFRNDFRTWSVVYHPTSKTNYTPSLYNKSVTNEAFSSTLHLWAKFCPLIITILKKTLSKVATSALFKGAKTWQCSGMITLHHLNKSRSHRILWLLEELGVTYDVKHYARDATTNLAPPELTALHPLGKSPMIEMDGRLITESGAIVEMLCTTHAPHMIPKAGTDAYVQHLELMHFAEGSAMTPILLNLYVGRLGDAGAPLHPRIQEQLDAHYGYMNDMLRNGGHYVLDDLSAVDIMLSFPAEIALMQGRGDDFPRLKAFVERIHARPAYQKALERGAA</sequence>
<accession>A0A2R8BGY9</accession>
<dbReference type="InterPro" id="IPR004045">
    <property type="entry name" value="Glutathione_S-Trfase_N"/>
</dbReference>
<dbReference type="CDD" id="cd03046">
    <property type="entry name" value="GST_N_GTT1_like"/>
    <property type="match status" value="1"/>
</dbReference>
<dbReference type="InterPro" id="IPR010987">
    <property type="entry name" value="Glutathione-S-Trfase_C-like"/>
</dbReference>
<evidence type="ECO:0008006" key="5">
    <source>
        <dbReference type="Google" id="ProtNLM"/>
    </source>
</evidence>
<organism evidence="3 4">
    <name type="scientific">Ascidiaceihabitans donghaensis</name>
    <dbReference type="NCBI Taxonomy" id="1510460"/>
    <lineage>
        <taxon>Bacteria</taxon>
        <taxon>Pseudomonadati</taxon>
        <taxon>Pseudomonadota</taxon>
        <taxon>Alphaproteobacteria</taxon>
        <taxon>Rhodobacterales</taxon>
        <taxon>Paracoccaceae</taxon>
        <taxon>Ascidiaceihabitans</taxon>
    </lineage>
</organism>
<keyword evidence="4" id="KW-1185">Reference proteome</keyword>
<feature type="domain" description="GST C-terminal" evidence="2">
    <location>
        <begin position="214"/>
        <end position="330"/>
    </location>
</feature>
<protein>
    <recommendedName>
        <fullName evidence="5">Glutathione transferase</fullName>
    </recommendedName>
</protein>
<dbReference type="InterPro" id="IPR040079">
    <property type="entry name" value="Glutathione_S-Trfase"/>
</dbReference>
<dbReference type="PROSITE" id="PS50404">
    <property type="entry name" value="GST_NTER"/>
    <property type="match status" value="1"/>
</dbReference>
<evidence type="ECO:0000259" key="1">
    <source>
        <dbReference type="PROSITE" id="PS50404"/>
    </source>
</evidence>
<dbReference type="Gene3D" id="1.20.1050.10">
    <property type="match status" value="1"/>
</dbReference>
<dbReference type="PANTHER" id="PTHR44051">
    <property type="entry name" value="GLUTATHIONE S-TRANSFERASE-RELATED"/>
    <property type="match status" value="1"/>
</dbReference>
<name>A0A2R8BGY9_9RHOB</name>
<dbReference type="SFLD" id="SFLDG00358">
    <property type="entry name" value="Main_(cytGST)"/>
    <property type="match status" value="1"/>
</dbReference>
<dbReference type="InterPro" id="IPR036249">
    <property type="entry name" value="Thioredoxin-like_sf"/>
</dbReference>
<dbReference type="Proteomes" id="UP000244880">
    <property type="component" value="Unassembled WGS sequence"/>
</dbReference>
<dbReference type="SFLD" id="SFLDS00019">
    <property type="entry name" value="Glutathione_Transferase_(cytos"/>
    <property type="match status" value="1"/>
</dbReference>
<dbReference type="Gene3D" id="3.40.30.10">
    <property type="entry name" value="Glutaredoxin"/>
    <property type="match status" value="1"/>
</dbReference>